<reference evidence="3" key="1">
    <citation type="submission" date="2022-11" db="EMBL/GenBank/DDBJ databases">
        <title>Chromosomal genome sequence assembly and mating type (MAT) locus characterization of the leprose asexual lichenized fungus Lepraria neglecta (Nyl.) Erichsen.</title>
        <authorList>
            <person name="Allen J.L."/>
            <person name="Pfeffer B."/>
        </authorList>
    </citation>
    <scope>NUCLEOTIDE SEQUENCE</scope>
    <source>
        <strain evidence="3">Allen 5258</strain>
    </source>
</reference>
<dbReference type="GO" id="GO:0016646">
    <property type="term" value="F:oxidoreductase activity, acting on the CH-NH group of donors, NAD or NADP as acceptor"/>
    <property type="evidence" value="ECO:0007669"/>
    <property type="project" value="TreeGrafter"/>
</dbReference>
<evidence type="ECO:0000313" key="4">
    <source>
        <dbReference type="Proteomes" id="UP001276659"/>
    </source>
</evidence>
<dbReference type="InterPro" id="IPR051606">
    <property type="entry name" value="Polyketide_Oxido-like"/>
</dbReference>
<protein>
    <recommendedName>
        <fullName evidence="2">NAD(P)-binding domain-containing protein</fullName>
    </recommendedName>
</protein>
<gene>
    <name evidence="3" type="ORF">OEA41_009941</name>
</gene>
<dbReference type="InterPro" id="IPR036291">
    <property type="entry name" value="NAD(P)-bd_dom_sf"/>
</dbReference>
<dbReference type="AlphaFoldDB" id="A0AAD9YVJ9"/>
<sequence>MRVLIIGAAGRVGSAALAACLSKNHTVTAFLRNPSKLPPELLKDPRLRIHQGDATDHASLVSAIRDQDTVIQAAVYGSTSPYGTSDREKVVRCIIGAVKEVQANPSRRTERPIRLWVMSGQVLMDIPGYGALENPLIEGDVFPIHPEHYKNYEFLQKDAADVDWSLLCPGKLDQGDVRVLLYNIR</sequence>
<feature type="domain" description="NAD(P)-binding" evidence="2">
    <location>
        <begin position="7"/>
        <end position="176"/>
    </location>
</feature>
<dbReference type="EMBL" id="JASNWA010000011">
    <property type="protein sequence ID" value="KAK3166816.1"/>
    <property type="molecule type" value="Genomic_DNA"/>
</dbReference>
<evidence type="ECO:0000256" key="1">
    <source>
        <dbReference type="ARBA" id="ARBA00038376"/>
    </source>
</evidence>
<evidence type="ECO:0000259" key="2">
    <source>
        <dbReference type="Pfam" id="PF13460"/>
    </source>
</evidence>
<name>A0AAD9YVJ9_9LECA</name>
<accession>A0AAD9YVJ9</accession>
<organism evidence="3 4">
    <name type="scientific">Lepraria neglecta</name>
    <dbReference type="NCBI Taxonomy" id="209136"/>
    <lineage>
        <taxon>Eukaryota</taxon>
        <taxon>Fungi</taxon>
        <taxon>Dikarya</taxon>
        <taxon>Ascomycota</taxon>
        <taxon>Pezizomycotina</taxon>
        <taxon>Lecanoromycetes</taxon>
        <taxon>OSLEUM clade</taxon>
        <taxon>Lecanoromycetidae</taxon>
        <taxon>Lecanorales</taxon>
        <taxon>Lecanorineae</taxon>
        <taxon>Stereocaulaceae</taxon>
        <taxon>Lepraria</taxon>
    </lineage>
</organism>
<dbReference type="Pfam" id="PF13460">
    <property type="entry name" value="NAD_binding_10"/>
    <property type="match status" value="1"/>
</dbReference>
<dbReference type="SUPFAM" id="SSF51735">
    <property type="entry name" value="NAD(P)-binding Rossmann-fold domains"/>
    <property type="match status" value="1"/>
</dbReference>
<dbReference type="Gene3D" id="3.40.50.720">
    <property type="entry name" value="NAD(P)-binding Rossmann-like Domain"/>
    <property type="match status" value="1"/>
</dbReference>
<proteinExistence type="inferred from homology"/>
<comment type="similarity">
    <text evidence="1">Belongs to the avfA family.</text>
</comment>
<keyword evidence="4" id="KW-1185">Reference proteome</keyword>
<comment type="caution">
    <text evidence="3">The sequence shown here is derived from an EMBL/GenBank/DDBJ whole genome shotgun (WGS) entry which is preliminary data.</text>
</comment>
<evidence type="ECO:0000313" key="3">
    <source>
        <dbReference type="EMBL" id="KAK3166816.1"/>
    </source>
</evidence>
<dbReference type="Proteomes" id="UP001276659">
    <property type="component" value="Unassembled WGS sequence"/>
</dbReference>
<dbReference type="PANTHER" id="PTHR43355">
    <property type="entry name" value="FLAVIN REDUCTASE (NADPH)"/>
    <property type="match status" value="1"/>
</dbReference>
<dbReference type="PANTHER" id="PTHR43355:SF2">
    <property type="entry name" value="FLAVIN REDUCTASE (NADPH)"/>
    <property type="match status" value="1"/>
</dbReference>
<dbReference type="InterPro" id="IPR016040">
    <property type="entry name" value="NAD(P)-bd_dom"/>
</dbReference>